<keyword evidence="3" id="KW-1185">Reference proteome</keyword>
<dbReference type="OrthoDB" id="10517632at2759"/>
<feature type="compositionally biased region" description="Basic residues" evidence="1">
    <location>
        <begin position="44"/>
        <end position="58"/>
    </location>
</feature>
<dbReference type="Proteomes" id="UP000444721">
    <property type="component" value="Unassembled WGS sequence"/>
</dbReference>
<dbReference type="VEuPathDB" id="AmoebaDB:NF0130300"/>
<sequence>MESSSPNALDLALNHCRSTLKQAIQDYLLSSSLSEEWDESTIVSKKKKKNMNQPSHHHHDLDGHSFSPPLFTSREFPNIHQAFDLFMKDYEREIIQPFRNLEQAFEKCLAFFYEQLWSKRMENNDSVVSGWNFMDSSCLKEFQYFDMGEEISKKGNPTPINYQFWIDRHDEKSGQNTSNIILIPYDCKNLLSHFKELLFGITIEEKETSSKSRRLFPHPKYLYMFFYRLCMTIERIRSVTMMYDFTSANMNLAREFFVRKCFLGTPQTSESRTSEDVDQLQSTSDECLIQDRAFQLFEATRQRIMDKIVNDHAESKEKEYKNLSSIVGRGVHLESKYSGRIIFTKLETQYIAGKIIFEGKVPSKEKQKYPTFESLQEEDKKKPQERKSFMDYIYRIRGFVTAGHETFKFAKILDTMSQLPKNEAILEEQNFEPTSLPPLSIQKTFNTQFYDKHAPGQFLSNSLSELVRAYLRNVADRNNSLVDFRRQRMNIMKNRLTFVANNGEYKMDYRTSIIIKRMRHRLKYLLSQPNHSVPIEKKEEAIIAYLRMISSYLR</sequence>
<evidence type="ECO:0000313" key="3">
    <source>
        <dbReference type="Proteomes" id="UP000444721"/>
    </source>
</evidence>
<dbReference type="VEuPathDB" id="AmoebaDB:NfTy_054010"/>
<comment type="caution">
    <text evidence="2">The sequence shown here is derived from an EMBL/GenBank/DDBJ whole genome shotgun (WGS) entry which is preliminary data.</text>
</comment>
<dbReference type="OMA" id="WDESTIV"/>
<accession>A0A6A5BML6</accession>
<feature type="region of interest" description="Disordered" evidence="1">
    <location>
        <begin position="44"/>
        <end position="63"/>
    </location>
</feature>
<dbReference type="RefSeq" id="XP_044563966.1">
    <property type="nucleotide sequence ID" value="XM_044704697.1"/>
</dbReference>
<dbReference type="EMBL" id="VFQX01000027">
    <property type="protein sequence ID" value="KAF0979253.1"/>
    <property type="molecule type" value="Genomic_DNA"/>
</dbReference>
<proteinExistence type="predicted"/>
<organism evidence="2 3">
    <name type="scientific">Naegleria fowleri</name>
    <name type="common">Brain eating amoeba</name>
    <dbReference type="NCBI Taxonomy" id="5763"/>
    <lineage>
        <taxon>Eukaryota</taxon>
        <taxon>Discoba</taxon>
        <taxon>Heterolobosea</taxon>
        <taxon>Tetramitia</taxon>
        <taxon>Eutetramitia</taxon>
        <taxon>Vahlkampfiidae</taxon>
        <taxon>Naegleria</taxon>
    </lineage>
</organism>
<name>A0A6A5BML6_NAEFO</name>
<gene>
    <name evidence="2" type="ORF">FDP41_001596</name>
</gene>
<dbReference type="VEuPathDB" id="AmoebaDB:FDP41_001596"/>
<dbReference type="AlphaFoldDB" id="A0A6A5BML6"/>
<reference evidence="2 3" key="1">
    <citation type="journal article" date="2019" name="Sci. Rep.">
        <title>Nanopore sequencing improves the draft genome of the human pathogenic amoeba Naegleria fowleri.</title>
        <authorList>
            <person name="Liechti N."/>
            <person name="Schurch N."/>
            <person name="Bruggmann R."/>
            <person name="Wittwer M."/>
        </authorList>
    </citation>
    <scope>NUCLEOTIDE SEQUENCE [LARGE SCALE GENOMIC DNA]</scope>
    <source>
        <strain evidence="2 3">ATCC 30894</strain>
    </source>
</reference>
<dbReference type="GeneID" id="68108814"/>
<evidence type="ECO:0000313" key="2">
    <source>
        <dbReference type="EMBL" id="KAF0979253.1"/>
    </source>
</evidence>
<evidence type="ECO:0000256" key="1">
    <source>
        <dbReference type="SAM" id="MobiDB-lite"/>
    </source>
</evidence>
<protein>
    <submittedName>
        <fullName evidence="2">Uncharacterized protein</fullName>
    </submittedName>
</protein>